<dbReference type="Proteomes" id="UP000005384">
    <property type="component" value="Unassembled WGS sequence"/>
</dbReference>
<keyword evidence="3" id="KW-1185">Reference proteome</keyword>
<name>G5IHY4_9FIRM</name>
<dbReference type="RefSeq" id="WP_006781091.1">
    <property type="nucleotide sequence ID" value="NZ_CP040506.1"/>
</dbReference>
<reference evidence="2 3" key="1">
    <citation type="submission" date="2011-08" db="EMBL/GenBank/DDBJ databases">
        <title>The Genome Sequence of Clostridium hathewayi WAL-18680.</title>
        <authorList>
            <consortium name="The Broad Institute Genome Sequencing Platform"/>
            <person name="Earl A."/>
            <person name="Ward D."/>
            <person name="Feldgarden M."/>
            <person name="Gevers D."/>
            <person name="Finegold S.M."/>
            <person name="Summanen P.H."/>
            <person name="Molitoris D.R."/>
            <person name="Song M."/>
            <person name="Daigneault M."/>
            <person name="Allen-Vercoe E."/>
            <person name="Young S.K."/>
            <person name="Zeng Q."/>
            <person name="Gargeya S."/>
            <person name="Fitzgerald M."/>
            <person name="Haas B."/>
            <person name="Abouelleil A."/>
            <person name="Alvarado L."/>
            <person name="Arachchi H.M."/>
            <person name="Berlin A."/>
            <person name="Brown A."/>
            <person name="Chapman S.B."/>
            <person name="Chen Z."/>
            <person name="Dunbar C."/>
            <person name="Freedman E."/>
            <person name="Gearin G."/>
            <person name="Gellesch M."/>
            <person name="Goldberg J."/>
            <person name="Griggs A."/>
            <person name="Gujja S."/>
            <person name="Heiman D."/>
            <person name="Howarth C."/>
            <person name="Larson L."/>
            <person name="Lui A."/>
            <person name="MacDonald P.J.P."/>
            <person name="Montmayeur A."/>
            <person name="Murphy C."/>
            <person name="Neiman D."/>
            <person name="Pearson M."/>
            <person name="Priest M."/>
            <person name="Roberts A."/>
            <person name="Saif S."/>
            <person name="Shea T."/>
            <person name="Shenoy N."/>
            <person name="Sisk P."/>
            <person name="Stolte C."/>
            <person name="Sykes S."/>
            <person name="Wortman J."/>
            <person name="Nusbaum C."/>
            <person name="Birren B."/>
        </authorList>
    </citation>
    <scope>NUCLEOTIDE SEQUENCE [LARGE SCALE GENOMIC DNA]</scope>
    <source>
        <strain evidence="2 3">WAL-18680</strain>
    </source>
</reference>
<dbReference type="AlphaFoldDB" id="G5IHY4"/>
<sequence>MKKFTKVCLIIAAVCMALGIGLTTVAGFSGVRLRDLPVITYRSSWGPWSNWRYWNNWSSDWEDSWDDWEDSWNDWEDDWDDWNEDLQRDLEQIPEEVEADVSDAMEDFQKEMDFYWSEPIQVIESTDYTGVRKLDVDLDVGGVQIIAVDADDENGDLVGSGDIRVKVGDGESVSKYRVTVKDGDKLCIETRWPRNNGFHKQVRGRRIQILVPRGYQFEDVDLKVNAGALMAEEISAKSLDATMNAGSMQIENGTVEELDGEVNAGSLLYQGSVSREVEGDCRAGTFDLRLQGKKEDYNYEVSASAGAVTIGNDSYASLKTREIKNNGATAKMDLSCMAGSLSVSFTE</sequence>
<dbReference type="Pfam" id="PF13349">
    <property type="entry name" value="DUF4097"/>
    <property type="match status" value="1"/>
</dbReference>
<dbReference type="HOGENOM" id="CLU_068008_0_0_9"/>
<accession>G5IHY4</accession>
<feature type="domain" description="DUF4097" evidence="1">
    <location>
        <begin position="191"/>
        <end position="322"/>
    </location>
</feature>
<dbReference type="OrthoDB" id="1654962at2"/>
<dbReference type="EMBL" id="ADLN01000082">
    <property type="protein sequence ID" value="EHI58890.1"/>
    <property type="molecule type" value="Genomic_DNA"/>
</dbReference>
<evidence type="ECO:0000313" key="2">
    <source>
        <dbReference type="EMBL" id="EHI58890.1"/>
    </source>
</evidence>
<organism evidence="2 3">
    <name type="scientific">Hungatella hathewayi WAL-18680</name>
    <dbReference type="NCBI Taxonomy" id="742737"/>
    <lineage>
        <taxon>Bacteria</taxon>
        <taxon>Bacillati</taxon>
        <taxon>Bacillota</taxon>
        <taxon>Clostridia</taxon>
        <taxon>Lachnospirales</taxon>
        <taxon>Lachnospiraceae</taxon>
        <taxon>Hungatella</taxon>
    </lineage>
</organism>
<protein>
    <recommendedName>
        <fullName evidence="1">DUF4097 domain-containing protein</fullName>
    </recommendedName>
</protein>
<proteinExistence type="predicted"/>
<evidence type="ECO:0000259" key="1">
    <source>
        <dbReference type="Pfam" id="PF13349"/>
    </source>
</evidence>
<comment type="caution">
    <text evidence="2">The sequence shown here is derived from an EMBL/GenBank/DDBJ whole genome shotgun (WGS) entry which is preliminary data.</text>
</comment>
<evidence type="ECO:0000313" key="3">
    <source>
        <dbReference type="Proteomes" id="UP000005384"/>
    </source>
</evidence>
<dbReference type="InterPro" id="IPR025164">
    <property type="entry name" value="Toastrack_DUF4097"/>
</dbReference>
<dbReference type="PATRIC" id="fig|742737.3.peg.3086"/>
<gene>
    <name evidence="2" type="ORF">HMPREF9473_03112</name>
</gene>